<keyword evidence="1" id="KW-0560">Oxidoreductase</keyword>
<dbReference type="Gene3D" id="3.40.50.720">
    <property type="entry name" value="NAD(P)-binding Rossmann-like Domain"/>
    <property type="match status" value="1"/>
</dbReference>
<dbReference type="InterPro" id="IPR050812">
    <property type="entry name" value="Preph/Arog_dehydrog"/>
</dbReference>
<dbReference type="Gene3D" id="1.10.3660.10">
    <property type="entry name" value="6-phosphogluconate dehydrogenase C-terminal like domain"/>
    <property type="match status" value="1"/>
</dbReference>
<sequence>MPSVMINKLVIIGVGLIGGSFALALRKADKVKHIVGVGRSRENMQRALKRGAIDEIADDLPSALKHADVVLLATPVGQVGSIMAQISPYLEPDTIVTDAGSTKQDVVAAAHSHLAGHLKNFVPAHPVAGAELSGVSAADAGLYQSKNLVLTPLKETSAEAVKRVTELWQACGARVSEMNAAQHDAILAAVSHLPHVLAFLLMNHVSSSTEHDSNEPLRADDPLRFAGSGFRDFTRIAGSSPEMWRDICLANREALSWQIDAYQKELTALREMLARDDSEALERVFTSAREARRRWLENKS</sequence>
<dbReference type="InterPro" id="IPR046826">
    <property type="entry name" value="PDH_N"/>
</dbReference>
<name>A0ABY0TKQ3_9PROT</name>
<protein>
    <submittedName>
        <fullName evidence="4">Prephenate dehydrogenase</fullName>
    </submittedName>
</protein>
<dbReference type="SUPFAM" id="SSF48179">
    <property type="entry name" value="6-phosphogluconate dehydrogenase C-terminal domain-like"/>
    <property type="match status" value="1"/>
</dbReference>
<feature type="domain" description="Prephenate/arogenate dehydrogenase" evidence="3">
    <location>
        <begin position="7"/>
        <end position="300"/>
    </location>
</feature>
<gene>
    <name evidence="4" type="ORF">SAMN05216402_3119</name>
</gene>
<dbReference type="InterPro" id="IPR046825">
    <property type="entry name" value="PDH_C"/>
</dbReference>
<dbReference type="PANTHER" id="PTHR21363:SF0">
    <property type="entry name" value="PREPHENATE DEHYDROGENASE [NADP(+)]"/>
    <property type="match status" value="1"/>
</dbReference>
<dbReference type="SUPFAM" id="SSF51735">
    <property type="entry name" value="NAD(P)-binding Rossmann-fold domains"/>
    <property type="match status" value="1"/>
</dbReference>
<dbReference type="Pfam" id="PF20463">
    <property type="entry name" value="PDH_C"/>
    <property type="match status" value="1"/>
</dbReference>
<dbReference type="Proteomes" id="UP000183471">
    <property type="component" value="Unassembled WGS sequence"/>
</dbReference>
<dbReference type="InterPro" id="IPR008927">
    <property type="entry name" value="6-PGluconate_DH-like_C_sf"/>
</dbReference>
<comment type="caution">
    <text evidence="4">The sequence shown here is derived from an EMBL/GenBank/DDBJ whole genome shotgun (WGS) entry which is preliminary data.</text>
</comment>
<dbReference type="InterPro" id="IPR036291">
    <property type="entry name" value="NAD(P)-bd_dom_sf"/>
</dbReference>
<organism evidence="4 5">
    <name type="scientific">Nitrosospira multiformis</name>
    <dbReference type="NCBI Taxonomy" id="1231"/>
    <lineage>
        <taxon>Bacteria</taxon>
        <taxon>Pseudomonadati</taxon>
        <taxon>Pseudomonadota</taxon>
        <taxon>Betaproteobacteria</taxon>
        <taxon>Nitrosomonadales</taxon>
        <taxon>Nitrosomonadaceae</taxon>
        <taxon>Nitrosospira</taxon>
    </lineage>
</organism>
<keyword evidence="2" id="KW-0175">Coiled coil</keyword>
<evidence type="ECO:0000256" key="2">
    <source>
        <dbReference type="SAM" id="Coils"/>
    </source>
</evidence>
<keyword evidence="5" id="KW-1185">Reference proteome</keyword>
<evidence type="ECO:0000313" key="4">
    <source>
        <dbReference type="EMBL" id="SDQ98495.1"/>
    </source>
</evidence>
<evidence type="ECO:0000256" key="1">
    <source>
        <dbReference type="ARBA" id="ARBA00023002"/>
    </source>
</evidence>
<dbReference type="PROSITE" id="PS51176">
    <property type="entry name" value="PDH_ADH"/>
    <property type="match status" value="1"/>
</dbReference>
<accession>A0ABY0TKQ3</accession>
<dbReference type="InterPro" id="IPR003099">
    <property type="entry name" value="Prephen_DH"/>
</dbReference>
<evidence type="ECO:0000259" key="3">
    <source>
        <dbReference type="PROSITE" id="PS51176"/>
    </source>
</evidence>
<reference evidence="4 5" key="1">
    <citation type="submission" date="2016-10" db="EMBL/GenBank/DDBJ databases">
        <authorList>
            <person name="Varghese N."/>
            <person name="Submissions S."/>
        </authorList>
    </citation>
    <scope>NUCLEOTIDE SEQUENCE [LARGE SCALE GENOMIC DNA]</scope>
    <source>
        <strain evidence="4 5">Nl1</strain>
    </source>
</reference>
<dbReference type="Pfam" id="PF02153">
    <property type="entry name" value="PDH_N"/>
    <property type="match status" value="1"/>
</dbReference>
<dbReference type="PANTHER" id="PTHR21363">
    <property type="entry name" value="PREPHENATE DEHYDROGENASE"/>
    <property type="match status" value="1"/>
</dbReference>
<dbReference type="EMBL" id="FNKY01000001">
    <property type="protein sequence ID" value="SDQ98495.1"/>
    <property type="molecule type" value="Genomic_DNA"/>
</dbReference>
<evidence type="ECO:0000313" key="5">
    <source>
        <dbReference type="Proteomes" id="UP000183471"/>
    </source>
</evidence>
<proteinExistence type="predicted"/>
<feature type="coiled-coil region" evidence="2">
    <location>
        <begin position="252"/>
        <end position="279"/>
    </location>
</feature>